<keyword evidence="3" id="KW-1185">Reference proteome</keyword>
<evidence type="ECO:0000313" key="2">
    <source>
        <dbReference type="EMBL" id="QCD44876.1"/>
    </source>
</evidence>
<feature type="transmembrane region" description="Helical" evidence="1">
    <location>
        <begin position="7"/>
        <end position="25"/>
    </location>
</feature>
<accession>A0A6G5QHA0</accession>
<reference evidence="2 3" key="1">
    <citation type="submission" date="2016-07" db="EMBL/GenBank/DDBJ databases">
        <title>Comparative genomics of the Campylobacter concisus group.</title>
        <authorList>
            <person name="Miller W.G."/>
            <person name="Yee E."/>
            <person name="Chapman M.H."/>
            <person name="Huynh S."/>
            <person name="Bono J.L."/>
            <person name="On S.L.W."/>
            <person name="StLeger J."/>
            <person name="Foster G."/>
            <person name="Parker C.T."/>
        </authorList>
    </citation>
    <scope>NUCLEOTIDE SEQUENCE [LARGE SCALE GENOMIC DNA]</scope>
    <source>
        <strain evidence="2 3">CCUG 21559</strain>
    </source>
</reference>
<evidence type="ECO:0000313" key="3">
    <source>
        <dbReference type="Proteomes" id="UP000503264"/>
    </source>
</evidence>
<dbReference type="Proteomes" id="UP000503264">
    <property type="component" value="Chromosome"/>
</dbReference>
<proteinExistence type="predicted"/>
<keyword evidence="1" id="KW-0812">Transmembrane</keyword>
<dbReference type="SUPFAM" id="SSF54523">
    <property type="entry name" value="Pili subunits"/>
    <property type="match status" value="1"/>
</dbReference>
<keyword evidence="1" id="KW-1133">Transmembrane helix</keyword>
<protein>
    <recommendedName>
        <fullName evidence="4">Type II secretion system protein</fullName>
    </recommendedName>
</protein>
<name>A0A6G5QHA0_9BACT</name>
<sequence length="224" mass="25387">MKKAFSFLELIVVIILVSILIYIFAPRQNLNNAKLAAQQIVSHIRYARHLAIQDDKFDLQTGGKNWRKSVWSVSFNNTTIGNCGGKSKTWRYSVYSNRQKDQKSELNSPYEVARNPSRGDRYLSPGWSGISKKECGFVSDELNLGSKFNIVNVSFSKSCGAEKRLSFDRFGRLVSNKTKNRIKKENCIISITENNRNTAKIIVYAKSGFAQICDQANIDCIVKK</sequence>
<organism evidence="2 3">
    <name type="scientific">Campylobacter mucosalis CCUG 21559</name>
    <dbReference type="NCBI Taxonomy" id="1032067"/>
    <lineage>
        <taxon>Bacteria</taxon>
        <taxon>Pseudomonadati</taxon>
        <taxon>Campylobacterota</taxon>
        <taxon>Epsilonproteobacteria</taxon>
        <taxon>Campylobacterales</taxon>
        <taxon>Campylobacteraceae</taxon>
        <taxon>Campylobacter</taxon>
    </lineage>
</organism>
<dbReference type="RefSeq" id="WP_171993812.1">
    <property type="nucleotide sequence ID" value="NZ_CP012542.1"/>
</dbReference>
<dbReference type="InterPro" id="IPR045584">
    <property type="entry name" value="Pilin-like"/>
</dbReference>
<evidence type="ECO:0008006" key="4">
    <source>
        <dbReference type="Google" id="ProtNLM"/>
    </source>
</evidence>
<dbReference type="EMBL" id="CP012542">
    <property type="protein sequence ID" value="QCD44876.1"/>
    <property type="molecule type" value="Genomic_DNA"/>
</dbReference>
<gene>
    <name evidence="2" type="ORF">CMUC_1097</name>
</gene>
<keyword evidence="1" id="KW-0472">Membrane</keyword>
<dbReference type="AlphaFoldDB" id="A0A6G5QHA0"/>
<evidence type="ECO:0000256" key="1">
    <source>
        <dbReference type="SAM" id="Phobius"/>
    </source>
</evidence>